<dbReference type="Pfam" id="PF00575">
    <property type="entry name" value="S1"/>
    <property type="match status" value="2"/>
</dbReference>
<dbReference type="InterPro" id="IPR050437">
    <property type="entry name" value="Ribos_protein_bS1-like"/>
</dbReference>
<dbReference type="GO" id="GO:0003729">
    <property type="term" value="F:mRNA binding"/>
    <property type="evidence" value="ECO:0007669"/>
    <property type="project" value="UniProtKB-ARBA"/>
</dbReference>
<sequence>PSATARICLAAKNLLSLALSQLQINYSPAITQEVISVGAFLYIVCRIMQGVAKIPIRFSRHAYAVSFVLLCMRLHEISAFQIHSNSHQRSALCVVGLKKKDTIDSLWGPRVDDGEDEVLISDNIDNGNNFSSSRSPTEETKKRGMSLWASLNPAIKARIVKEGQERAIRNKKKREPKDARKRRLYMQYKDMQKKEKDERYVLRKTPLIDPSRISLSTLNPNDTFTGQVISMNNFGAYVDIGTEVDGLLHVSQISREQFVRHPKEVLSLGQEVEVRVVRASAEMKKLQLSMLPESVLEEEYVRKNFEEGEDDDRIQLDEVFVDDELWGEIRRVTDYGAYVELGAVVRGFLHFMDHPMFEDHRGSPPSEFMKVGDRVRVWVSGVDTTQRRIKLTANRPDGLPGPRREIKWI</sequence>
<evidence type="ECO:0000313" key="3">
    <source>
        <dbReference type="EMBL" id="KAL3780069.1"/>
    </source>
</evidence>
<accession>A0ABD3NVV9</accession>
<feature type="domain" description="S1 motif" evidence="2">
    <location>
        <begin position="221"/>
        <end position="291"/>
    </location>
</feature>
<feature type="non-terminal residue" evidence="3">
    <location>
        <position position="1"/>
    </location>
</feature>
<protein>
    <recommendedName>
        <fullName evidence="2">S1 motif domain-containing protein</fullName>
    </recommendedName>
</protein>
<dbReference type="SUPFAM" id="SSF50249">
    <property type="entry name" value="Nucleic acid-binding proteins"/>
    <property type="match status" value="2"/>
</dbReference>
<dbReference type="AlphaFoldDB" id="A0ABD3NVV9"/>
<evidence type="ECO:0000259" key="2">
    <source>
        <dbReference type="PROSITE" id="PS50126"/>
    </source>
</evidence>
<evidence type="ECO:0000313" key="4">
    <source>
        <dbReference type="Proteomes" id="UP001516023"/>
    </source>
</evidence>
<proteinExistence type="predicted"/>
<organism evidence="3 4">
    <name type="scientific">Cyclotella cryptica</name>
    <dbReference type="NCBI Taxonomy" id="29204"/>
    <lineage>
        <taxon>Eukaryota</taxon>
        <taxon>Sar</taxon>
        <taxon>Stramenopiles</taxon>
        <taxon>Ochrophyta</taxon>
        <taxon>Bacillariophyta</taxon>
        <taxon>Coscinodiscophyceae</taxon>
        <taxon>Thalassiosirophycidae</taxon>
        <taxon>Stephanodiscales</taxon>
        <taxon>Stephanodiscaceae</taxon>
        <taxon>Cyclotella</taxon>
    </lineage>
</organism>
<reference evidence="3 4" key="1">
    <citation type="journal article" date="2020" name="G3 (Bethesda)">
        <title>Improved Reference Genome for Cyclotella cryptica CCMP332, a Model for Cell Wall Morphogenesis, Salinity Adaptation, and Lipid Production in Diatoms (Bacillariophyta).</title>
        <authorList>
            <person name="Roberts W.R."/>
            <person name="Downey K.M."/>
            <person name="Ruck E.C."/>
            <person name="Traller J.C."/>
            <person name="Alverson A.J."/>
        </authorList>
    </citation>
    <scope>NUCLEOTIDE SEQUENCE [LARGE SCALE GENOMIC DNA]</scope>
    <source>
        <strain evidence="3 4">CCMP332</strain>
    </source>
</reference>
<dbReference type="InterPro" id="IPR003029">
    <property type="entry name" value="S1_domain"/>
</dbReference>
<dbReference type="SMART" id="SM00316">
    <property type="entry name" value="S1"/>
    <property type="match status" value="2"/>
</dbReference>
<dbReference type="Proteomes" id="UP001516023">
    <property type="component" value="Unassembled WGS sequence"/>
</dbReference>
<dbReference type="GO" id="GO:0005737">
    <property type="term" value="C:cytoplasm"/>
    <property type="evidence" value="ECO:0007669"/>
    <property type="project" value="UniProtKB-ARBA"/>
</dbReference>
<gene>
    <name evidence="3" type="ORF">HJC23_007318</name>
</gene>
<keyword evidence="4" id="KW-1185">Reference proteome</keyword>
<dbReference type="PANTHER" id="PTHR10724">
    <property type="entry name" value="30S RIBOSOMAL PROTEIN S1"/>
    <property type="match status" value="1"/>
</dbReference>
<comment type="function">
    <text evidence="1">Associates with the EF-Tu.GDP complex and induces the exchange of GDP to GTP. It remains bound to the aminoacyl-tRNA.EF-Tu.GTP complex up to the GTP hydrolysis stage on the ribosome.</text>
</comment>
<name>A0ABD3NVV9_9STRA</name>
<dbReference type="PROSITE" id="PS50126">
    <property type="entry name" value="S1"/>
    <property type="match status" value="2"/>
</dbReference>
<feature type="domain" description="S1 motif" evidence="2">
    <location>
        <begin position="322"/>
        <end position="394"/>
    </location>
</feature>
<evidence type="ECO:0000256" key="1">
    <source>
        <dbReference type="ARBA" id="ARBA00025453"/>
    </source>
</evidence>
<dbReference type="PANTHER" id="PTHR10724:SF10">
    <property type="entry name" value="S1 RNA-BINDING DOMAIN-CONTAINING PROTEIN 1"/>
    <property type="match status" value="1"/>
</dbReference>
<dbReference type="FunFam" id="2.40.50.140:FF:000051">
    <property type="entry name" value="RNA-binding transcriptional accessory protein"/>
    <property type="match status" value="1"/>
</dbReference>
<dbReference type="InterPro" id="IPR012340">
    <property type="entry name" value="NA-bd_OB-fold"/>
</dbReference>
<dbReference type="Gene3D" id="2.40.50.140">
    <property type="entry name" value="Nucleic acid-binding proteins"/>
    <property type="match status" value="2"/>
</dbReference>
<comment type="caution">
    <text evidence="3">The sequence shown here is derived from an EMBL/GenBank/DDBJ whole genome shotgun (WGS) entry which is preliminary data.</text>
</comment>
<dbReference type="EMBL" id="JABMIG020000363">
    <property type="protein sequence ID" value="KAL3780069.1"/>
    <property type="molecule type" value="Genomic_DNA"/>
</dbReference>